<evidence type="ECO:0000313" key="6">
    <source>
        <dbReference type="Proteomes" id="UP000030647"/>
    </source>
</evidence>
<comment type="cofactor">
    <cofactor evidence="1">
        <name>Mg(2+)</name>
        <dbReference type="ChEBI" id="CHEBI:18420"/>
    </cofactor>
</comment>
<dbReference type="HOGENOM" id="CLU_148000_0_0_9"/>
<dbReference type="GO" id="GO:0016788">
    <property type="term" value="F:hydrolase activity, acting on ester bonds"/>
    <property type="evidence" value="ECO:0007669"/>
    <property type="project" value="InterPro"/>
</dbReference>
<keyword evidence="3" id="KW-0378">Hydrolase</keyword>
<proteinExistence type="predicted"/>
<dbReference type="GO" id="GO:0003676">
    <property type="term" value="F:nucleic acid binding"/>
    <property type="evidence" value="ECO:0007669"/>
    <property type="project" value="InterPro"/>
</dbReference>
<reference evidence="6" key="1">
    <citation type="journal article" date="2013" name="Genome Announc.">
        <title>Whole-Genome Sequencing of Lactobacillus shenzhenensis Strain LY-73T.</title>
        <authorList>
            <person name="Lin Z."/>
            <person name="Liu Z."/>
            <person name="Yang R."/>
            <person name="Zou Y."/>
            <person name="Wan D."/>
            <person name="Chen J."/>
            <person name="Guo M."/>
            <person name="Zhao J."/>
            <person name="Fang C."/>
            <person name="Yang R."/>
            <person name="Liu F."/>
        </authorList>
    </citation>
    <scope>NUCLEOTIDE SEQUENCE [LARGE SCALE GENOMIC DNA]</scope>
    <source>
        <strain evidence="6">LY-73</strain>
    </source>
</reference>
<name>U4TPN0_9LACO</name>
<dbReference type="Gene3D" id="3.40.1350.10">
    <property type="match status" value="1"/>
</dbReference>
<sequence>MWRTNAGKIQKDGYFIQALPAGYPDISGFRKRDGKAVFIEVKTATGKLRPAQKEFANEIQHYNVLYGVARSVEDAIAIVNSGERNEEHGTHINRPRF</sequence>
<evidence type="ECO:0000256" key="3">
    <source>
        <dbReference type="ARBA" id="ARBA00022801"/>
    </source>
</evidence>
<dbReference type="AlphaFoldDB" id="U4TPN0"/>
<evidence type="ECO:0000256" key="2">
    <source>
        <dbReference type="ARBA" id="ARBA00022722"/>
    </source>
</evidence>
<dbReference type="InterPro" id="IPR014883">
    <property type="entry name" value="VRR_NUC"/>
</dbReference>
<evidence type="ECO:0000256" key="1">
    <source>
        <dbReference type="ARBA" id="ARBA00001946"/>
    </source>
</evidence>
<gene>
    <name evidence="5" type="ORF">L248_2126</name>
</gene>
<organism evidence="5 6">
    <name type="scientific">Schleiferilactobacillus shenzhenensis LY-73</name>
    <dbReference type="NCBI Taxonomy" id="1231336"/>
    <lineage>
        <taxon>Bacteria</taxon>
        <taxon>Bacillati</taxon>
        <taxon>Bacillota</taxon>
        <taxon>Bacilli</taxon>
        <taxon>Lactobacillales</taxon>
        <taxon>Lactobacillaceae</taxon>
        <taxon>Schleiferilactobacillus</taxon>
    </lineage>
</organism>
<protein>
    <recommendedName>
        <fullName evidence="4">VRR-NUC domain-containing protein</fullName>
    </recommendedName>
</protein>
<evidence type="ECO:0000313" key="5">
    <source>
        <dbReference type="EMBL" id="ERL63833.1"/>
    </source>
</evidence>
<evidence type="ECO:0000259" key="4">
    <source>
        <dbReference type="Pfam" id="PF08774"/>
    </source>
</evidence>
<dbReference type="GO" id="GO:0004518">
    <property type="term" value="F:nuclease activity"/>
    <property type="evidence" value="ECO:0007669"/>
    <property type="project" value="UniProtKB-KW"/>
</dbReference>
<dbReference type="Pfam" id="PF08774">
    <property type="entry name" value="VRR_NUC"/>
    <property type="match status" value="1"/>
</dbReference>
<dbReference type="Proteomes" id="UP000030647">
    <property type="component" value="Unassembled WGS sequence"/>
</dbReference>
<keyword evidence="2" id="KW-0540">Nuclease</keyword>
<keyword evidence="6" id="KW-1185">Reference proteome</keyword>
<feature type="domain" description="VRR-NUC" evidence="4">
    <location>
        <begin position="17"/>
        <end position="72"/>
    </location>
</feature>
<dbReference type="InterPro" id="IPR011856">
    <property type="entry name" value="tRNA_endonuc-like_dom_sf"/>
</dbReference>
<dbReference type="STRING" id="1231336.L248_2126"/>
<accession>U4TPN0</accession>
<dbReference type="EMBL" id="KI271612">
    <property type="protein sequence ID" value="ERL63833.1"/>
    <property type="molecule type" value="Genomic_DNA"/>
</dbReference>